<feature type="region of interest" description="Disordered" evidence="1">
    <location>
        <begin position="117"/>
        <end position="153"/>
    </location>
</feature>
<gene>
    <name evidence="2" type="ORF">OHK93_004755</name>
</gene>
<reference evidence="2" key="1">
    <citation type="journal article" date="2023" name="Genome Biol. Evol.">
        <title>First Whole Genome Sequence and Flow Cytometry Genome Size Data for the Lichen-Forming Fungus Ramalina farinacea (Ascomycota).</title>
        <authorList>
            <person name="Llewellyn T."/>
            <person name="Mian S."/>
            <person name="Hill R."/>
            <person name="Leitch I.J."/>
            <person name="Gaya E."/>
        </authorList>
    </citation>
    <scope>NUCLEOTIDE SEQUENCE</scope>
    <source>
        <strain evidence="2">LIQ254RAFAR</strain>
    </source>
</reference>
<feature type="compositionally biased region" description="Polar residues" evidence="1">
    <location>
        <begin position="140"/>
        <end position="153"/>
    </location>
</feature>
<comment type="caution">
    <text evidence="2">The sequence shown here is derived from an EMBL/GenBank/DDBJ whole genome shotgun (WGS) entry which is preliminary data.</text>
</comment>
<dbReference type="Proteomes" id="UP001161017">
    <property type="component" value="Unassembled WGS sequence"/>
</dbReference>
<evidence type="ECO:0000313" key="3">
    <source>
        <dbReference type="Proteomes" id="UP001161017"/>
    </source>
</evidence>
<accession>A0AA43QX49</accession>
<feature type="compositionally biased region" description="Polar residues" evidence="1">
    <location>
        <begin position="191"/>
        <end position="204"/>
    </location>
</feature>
<proteinExistence type="predicted"/>
<organism evidence="2 3">
    <name type="scientific">Ramalina farinacea</name>
    <dbReference type="NCBI Taxonomy" id="258253"/>
    <lineage>
        <taxon>Eukaryota</taxon>
        <taxon>Fungi</taxon>
        <taxon>Dikarya</taxon>
        <taxon>Ascomycota</taxon>
        <taxon>Pezizomycotina</taxon>
        <taxon>Lecanoromycetes</taxon>
        <taxon>OSLEUM clade</taxon>
        <taxon>Lecanoromycetidae</taxon>
        <taxon>Lecanorales</taxon>
        <taxon>Lecanorineae</taxon>
        <taxon>Ramalinaceae</taxon>
        <taxon>Ramalina</taxon>
    </lineage>
</organism>
<evidence type="ECO:0000313" key="2">
    <source>
        <dbReference type="EMBL" id="MDI1492971.1"/>
    </source>
</evidence>
<feature type="region of interest" description="Disordered" evidence="1">
    <location>
        <begin position="185"/>
        <end position="222"/>
    </location>
</feature>
<dbReference type="EMBL" id="JAPUFD010000022">
    <property type="protein sequence ID" value="MDI1492971.1"/>
    <property type="molecule type" value="Genomic_DNA"/>
</dbReference>
<sequence>MESRLVHVRKDTAKEGEQPQYYISKANQAGVPVSHDLYKELPGHCLNISEEAMHFLHDILGPKGAWNGWHLQAIGEAKKGNNGTYFDMVLARKSEAKPLLTPGTDYFEMISSPEEMVSSPEKMVPSPDKTVSSPEKMLSSPENKVSLPQSSSHCLRSMNPVSLGDGPYFCTVLRMPETDQFEIVSSPEKMASSSTEEMVSSPEKTVSAPEKTVSAPGKQTWW</sequence>
<evidence type="ECO:0000256" key="1">
    <source>
        <dbReference type="SAM" id="MobiDB-lite"/>
    </source>
</evidence>
<keyword evidence="3" id="KW-1185">Reference proteome</keyword>
<name>A0AA43QX49_9LECA</name>
<protein>
    <submittedName>
        <fullName evidence="2">Uncharacterized protein</fullName>
    </submittedName>
</protein>
<dbReference type="AlphaFoldDB" id="A0AA43QX49"/>